<dbReference type="GeneID" id="43600392"/>
<dbReference type="CDD" id="cd18186">
    <property type="entry name" value="BTB_POZ_ZBTB_KLHL-like"/>
    <property type="match status" value="1"/>
</dbReference>
<name>A0A370TGU4_9HELO</name>
<feature type="compositionally biased region" description="Low complexity" evidence="1">
    <location>
        <begin position="69"/>
        <end position="83"/>
    </location>
</feature>
<dbReference type="InterPro" id="IPR000210">
    <property type="entry name" value="BTB/POZ_dom"/>
</dbReference>
<feature type="domain" description="BTB" evidence="2">
    <location>
        <begin position="113"/>
        <end position="177"/>
    </location>
</feature>
<dbReference type="SUPFAM" id="SSF54695">
    <property type="entry name" value="POZ domain"/>
    <property type="match status" value="1"/>
</dbReference>
<sequence length="329" mass="36489">MKRARLEAGQNRIHPSASHTTQPSSFSHNKRRASSRARDMDEAEQQILHEYQHARARVLHEEILKAEASATTDSPPCSSSSTPPSNPPLSPPKMPVDNSKLGFHSALLTGEYSDLMITHGEQQWKAHKVIVSSQSHVLAAEIEALKDPPTLDLTSHDHQAVGYAIEYLYTANYVTTDGDSSLSLALHIRVFLLAISLGIPGLEILSASKYRQNLNQQVTDLEVYFWSVKTIYEHTTPTHPGLRVAAAEAAVTELSMLLDDKMRARFMQITHEVPDFQADIYVILLLHPSRSLDIVPELCNECGPRGPEDSYSIVMECKGCGKDKVLAFN</sequence>
<accession>A0A370TGU4</accession>
<dbReference type="PANTHER" id="PTHR47843:SF5">
    <property type="entry name" value="BTB_POZ DOMAIN PROTEIN"/>
    <property type="match status" value="1"/>
</dbReference>
<dbReference type="STRING" id="2656787.A0A370TGU4"/>
<evidence type="ECO:0000256" key="1">
    <source>
        <dbReference type="SAM" id="MobiDB-lite"/>
    </source>
</evidence>
<evidence type="ECO:0000259" key="2">
    <source>
        <dbReference type="PROSITE" id="PS50097"/>
    </source>
</evidence>
<dbReference type="Proteomes" id="UP000254866">
    <property type="component" value="Unassembled WGS sequence"/>
</dbReference>
<dbReference type="AlphaFoldDB" id="A0A370TGU4"/>
<gene>
    <name evidence="3" type="ORF">BP5553_07543</name>
</gene>
<protein>
    <recommendedName>
        <fullName evidence="2">BTB domain-containing protein</fullName>
    </recommendedName>
</protein>
<organism evidence="3 4">
    <name type="scientific">Venustampulla echinocandica</name>
    <dbReference type="NCBI Taxonomy" id="2656787"/>
    <lineage>
        <taxon>Eukaryota</taxon>
        <taxon>Fungi</taxon>
        <taxon>Dikarya</taxon>
        <taxon>Ascomycota</taxon>
        <taxon>Pezizomycotina</taxon>
        <taxon>Leotiomycetes</taxon>
        <taxon>Helotiales</taxon>
        <taxon>Pleuroascaceae</taxon>
        <taxon>Venustampulla</taxon>
    </lineage>
</organism>
<proteinExistence type="predicted"/>
<feature type="compositionally biased region" description="Polar residues" evidence="1">
    <location>
        <begin position="17"/>
        <end position="27"/>
    </location>
</feature>
<dbReference type="PANTHER" id="PTHR47843">
    <property type="entry name" value="BTB DOMAIN-CONTAINING PROTEIN-RELATED"/>
    <property type="match status" value="1"/>
</dbReference>
<feature type="region of interest" description="Disordered" evidence="1">
    <location>
        <begin position="68"/>
        <end position="97"/>
    </location>
</feature>
<comment type="caution">
    <text evidence="3">The sequence shown here is derived from an EMBL/GenBank/DDBJ whole genome shotgun (WGS) entry which is preliminary data.</text>
</comment>
<dbReference type="Pfam" id="PF00651">
    <property type="entry name" value="BTB"/>
    <property type="match status" value="1"/>
</dbReference>
<dbReference type="EMBL" id="NPIC01000007">
    <property type="protein sequence ID" value="RDL34415.1"/>
    <property type="molecule type" value="Genomic_DNA"/>
</dbReference>
<dbReference type="PROSITE" id="PS50097">
    <property type="entry name" value="BTB"/>
    <property type="match status" value="1"/>
</dbReference>
<reference evidence="3 4" key="1">
    <citation type="journal article" date="2018" name="IMA Fungus">
        <title>IMA Genome-F 9: Draft genome sequence of Annulohypoxylon stygium, Aspergillus mulundensis, Berkeleyomyces basicola (syn. Thielaviopsis basicola), Ceratocystis smalleyi, two Cercospora beticola strains, Coleophoma cylindrospora, Fusarium fracticaudum, Phialophora cf. hyalina, and Morchella septimelata.</title>
        <authorList>
            <person name="Wingfield B.D."/>
            <person name="Bills G.F."/>
            <person name="Dong Y."/>
            <person name="Huang W."/>
            <person name="Nel W.J."/>
            <person name="Swalarsk-Parry B.S."/>
            <person name="Vaghefi N."/>
            <person name="Wilken P.M."/>
            <person name="An Z."/>
            <person name="de Beer Z.W."/>
            <person name="De Vos L."/>
            <person name="Chen L."/>
            <person name="Duong T.A."/>
            <person name="Gao Y."/>
            <person name="Hammerbacher A."/>
            <person name="Kikkert J.R."/>
            <person name="Li Y."/>
            <person name="Li H."/>
            <person name="Li K."/>
            <person name="Li Q."/>
            <person name="Liu X."/>
            <person name="Ma X."/>
            <person name="Naidoo K."/>
            <person name="Pethybridge S.J."/>
            <person name="Sun J."/>
            <person name="Steenkamp E.T."/>
            <person name="van der Nest M.A."/>
            <person name="van Wyk S."/>
            <person name="Wingfield M.J."/>
            <person name="Xiong C."/>
            <person name="Yue Q."/>
            <person name="Zhang X."/>
        </authorList>
    </citation>
    <scope>NUCLEOTIDE SEQUENCE [LARGE SCALE GENOMIC DNA]</scope>
    <source>
        <strain evidence="3 4">BP 5553</strain>
    </source>
</reference>
<dbReference type="OrthoDB" id="6359816at2759"/>
<keyword evidence="4" id="KW-1185">Reference proteome</keyword>
<dbReference type="Gene3D" id="3.30.710.10">
    <property type="entry name" value="Potassium Channel Kv1.1, Chain A"/>
    <property type="match status" value="1"/>
</dbReference>
<feature type="region of interest" description="Disordered" evidence="1">
    <location>
        <begin position="1"/>
        <end position="47"/>
    </location>
</feature>
<dbReference type="RefSeq" id="XP_031867397.1">
    <property type="nucleotide sequence ID" value="XM_032016166.1"/>
</dbReference>
<evidence type="ECO:0000313" key="4">
    <source>
        <dbReference type="Proteomes" id="UP000254866"/>
    </source>
</evidence>
<feature type="compositionally biased region" description="Pro residues" evidence="1">
    <location>
        <begin position="84"/>
        <end position="94"/>
    </location>
</feature>
<dbReference type="InterPro" id="IPR011333">
    <property type="entry name" value="SKP1/BTB/POZ_sf"/>
</dbReference>
<evidence type="ECO:0000313" key="3">
    <source>
        <dbReference type="EMBL" id="RDL34415.1"/>
    </source>
</evidence>